<keyword evidence="4 13" id="KW-0812">Transmembrane</keyword>
<evidence type="ECO:0000256" key="6">
    <source>
        <dbReference type="ARBA" id="ARBA00022989"/>
    </source>
</evidence>
<reference evidence="15 16" key="1">
    <citation type="submission" date="2020-02" db="EMBL/GenBank/DDBJ databases">
        <title>Esox lucius (northern pike) genome, fEsoLuc1, primary haplotype.</title>
        <authorList>
            <person name="Myers G."/>
            <person name="Karagic N."/>
            <person name="Meyer A."/>
            <person name="Pippel M."/>
            <person name="Reichard M."/>
            <person name="Winkler S."/>
            <person name="Tracey A."/>
            <person name="Sims Y."/>
            <person name="Howe K."/>
            <person name="Rhie A."/>
            <person name="Formenti G."/>
            <person name="Durbin R."/>
            <person name="Fedrigo O."/>
            <person name="Jarvis E.D."/>
        </authorList>
    </citation>
    <scope>NUCLEOTIDE SEQUENCE [LARGE SCALE GENOMIC DNA]</scope>
</reference>
<comment type="subcellular location">
    <subcellularLocation>
        <location evidence="2">Membrane</location>
        <topology evidence="2">Single-pass type II membrane protein</topology>
    </subcellularLocation>
    <subcellularLocation>
        <location evidence="1">Secreted</location>
        <location evidence="1">Extracellular space</location>
        <location evidence="1">Extracellular matrix</location>
    </subcellularLocation>
</comment>
<evidence type="ECO:0000313" key="16">
    <source>
        <dbReference type="Proteomes" id="UP000265140"/>
    </source>
</evidence>
<dbReference type="Gene3D" id="3.10.250.10">
    <property type="entry name" value="SRCR-like domain"/>
    <property type="match status" value="1"/>
</dbReference>
<dbReference type="KEGG" id="els:105016406"/>
<dbReference type="GO" id="GO:0031012">
    <property type="term" value="C:extracellular matrix"/>
    <property type="evidence" value="ECO:0007669"/>
    <property type="project" value="TreeGrafter"/>
</dbReference>
<dbReference type="PANTHER" id="PTHR24023">
    <property type="entry name" value="COLLAGEN ALPHA"/>
    <property type="match status" value="1"/>
</dbReference>
<evidence type="ECO:0000256" key="1">
    <source>
        <dbReference type="ARBA" id="ARBA00004498"/>
    </source>
</evidence>
<evidence type="ECO:0000259" key="14">
    <source>
        <dbReference type="PROSITE" id="PS50287"/>
    </source>
</evidence>
<dbReference type="GO" id="GO:0005615">
    <property type="term" value="C:extracellular space"/>
    <property type="evidence" value="ECO:0007669"/>
    <property type="project" value="TreeGrafter"/>
</dbReference>
<evidence type="ECO:0000313" key="15">
    <source>
        <dbReference type="Ensembl" id="ENSELUP00000089195.1"/>
    </source>
</evidence>
<reference evidence="15" key="2">
    <citation type="submission" date="2025-08" db="UniProtKB">
        <authorList>
            <consortium name="Ensembl"/>
        </authorList>
    </citation>
    <scope>IDENTIFICATION</scope>
</reference>
<proteinExistence type="predicted"/>
<feature type="region of interest" description="Disordered" evidence="12">
    <location>
        <begin position="169"/>
        <end position="337"/>
    </location>
</feature>
<dbReference type="PANTHER" id="PTHR24023:SF1082">
    <property type="entry name" value="COLLAGEN TRIPLE HELIX REPEAT"/>
    <property type="match status" value="1"/>
</dbReference>
<dbReference type="Pfam" id="PF00530">
    <property type="entry name" value="SRCR"/>
    <property type="match status" value="1"/>
</dbReference>
<evidence type="ECO:0000256" key="13">
    <source>
        <dbReference type="SAM" id="Phobius"/>
    </source>
</evidence>
<feature type="compositionally biased region" description="Basic and acidic residues" evidence="12">
    <location>
        <begin position="178"/>
        <end position="187"/>
    </location>
</feature>
<dbReference type="GeneTree" id="ENSGT00950000183074"/>
<evidence type="ECO:0000256" key="2">
    <source>
        <dbReference type="ARBA" id="ARBA00004606"/>
    </source>
</evidence>
<feature type="compositionally biased region" description="Basic and acidic residues" evidence="12">
    <location>
        <begin position="213"/>
        <end position="225"/>
    </location>
</feature>
<dbReference type="SUPFAM" id="SSF56487">
    <property type="entry name" value="SRCR-like"/>
    <property type="match status" value="1"/>
</dbReference>
<dbReference type="AlphaFoldDB" id="A0AAY5KLL6"/>
<keyword evidence="9" id="KW-0675">Receptor</keyword>
<feature type="disulfide bond" evidence="11">
    <location>
        <begin position="398"/>
        <end position="408"/>
    </location>
</feature>
<dbReference type="CTD" id="8685"/>
<evidence type="ECO:0000256" key="5">
    <source>
        <dbReference type="ARBA" id="ARBA00022968"/>
    </source>
</evidence>
<evidence type="ECO:0000256" key="7">
    <source>
        <dbReference type="ARBA" id="ARBA00023136"/>
    </source>
</evidence>
<comment type="caution">
    <text evidence="11">Lacks conserved residue(s) required for the propagation of feature annotation.</text>
</comment>
<dbReference type="PRINTS" id="PR00258">
    <property type="entry name" value="SPERACTRCPTR"/>
</dbReference>
<gene>
    <name evidence="15" type="primary">MARCO</name>
</gene>
<feature type="transmembrane region" description="Helical" evidence="13">
    <location>
        <begin position="51"/>
        <end position="72"/>
    </location>
</feature>
<dbReference type="InterPro" id="IPR001190">
    <property type="entry name" value="SRCR"/>
</dbReference>
<evidence type="ECO:0000256" key="3">
    <source>
        <dbReference type="ARBA" id="ARBA00022530"/>
    </source>
</evidence>
<evidence type="ECO:0000256" key="11">
    <source>
        <dbReference type="PROSITE-ProRule" id="PRU00196"/>
    </source>
</evidence>
<dbReference type="FunFam" id="3.10.250.10:FF:000011">
    <property type="entry name" value="Scavenger receptor class A member 5"/>
    <property type="match status" value="1"/>
</dbReference>
<dbReference type="SMART" id="SM00202">
    <property type="entry name" value="SR"/>
    <property type="match status" value="1"/>
</dbReference>
<keyword evidence="10" id="KW-0325">Glycoprotein</keyword>
<keyword evidence="16" id="KW-1185">Reference proteome</keyword>
<keyword evidence="6 13" id="KW-1133">Transmembrane helix</keyword>
<reference evidence="15" key="3">
    <citation type="submission" date="2025-09" db="UniProtKB">
        <authorList>
            <consortium name="Ensembl"/>
        </authorList>
    </citation>
    <scope>IDENTIFICATION</scope>
</reference>
<keyword evidence="8 11" id="KW-1015">Disulfide bond</keyword>
<evidence type="ECO:0000256" key="4">
    <source>
        <dbReference type="ARBA" id="ARBA00022692"/>
    </source>
</evidence>
<keyword evidence="7 13" id="KW-0472">Membrane</keyword>
<dbReference type="InterPro" id="IPR050149">
    <property type="entry name" value="Collagen_superfamily"/>
</dbReference>
<dbReference type="GeneID" id="105016406"/>
<name>A0AAY5KLL6_ESOLU</name>
<keyword evidence="5" id="KW-0735">Signal-anchor</keyword>
<dbReference type="Proteomes" id="UP000265140">
    <property type="component" value="Chromosome 16"/>
</dbReference>
<dbReference type="InterPro" id="IPR036772">
    <property type="entry name" value="SRCR-like_dom_sf"/>
</dbReference>
<accession>A0AAY5KLL6</accession>
<dbReference type="GO" id="GO:0016020">
    <property type="term" value="C:membrane"/>
    <property type="evidence" value="ECO:0007669"/>
    <property type="project" value="UniProtKB-SubCell"/>
</dbReference>
<keyword evidence="3" id="KW-0272">Extracellular matrix</keyword>
<keyword evidence="3" id="KW-0964">Secreted</keyword>
<evidence type="ECO:0000256" key="10">
    <source>
        <dbReference type="ARBA" id="ARBA00023180"/>
    </source>
</evidence>
<evidence type="ECO:0000256" key="12">
    <source>
        <dbReference type="SAM" id="MobiDB-lite"/>
    </source>
</evidence>
<dbReference type="Ensembl" id="ENSELUT00000109269.1">
    <property type="protein sequence ID" value="ENSELUP00000089195.1"/>
    <property type="gene ID" value="ENSELUG00000006951.3"/>
</dbReference>
<dbReference type="Pfam" id="PF01391">
    <property type="entry name" value="Collagen"/>
    <property type="match status" value="2"/>
</dbReference>
<evidence type="ECO:0000256" key="8">
    <source>
        <dbReference type="ARBA" id="ARBA00023157"/>
    </source>
</evidence>
<dbReference type="InterPro" id="IPR008160">
    <property type="entry name" value="Collagen"/>
</dbReference>
<dbReference type="RefSeq" id="XP_010878522.1">
    <property type="nucleotide sequence ID" value="XM_010880220.3"/>
</dbReference>
<feature type="domain" description="SRCR" evidence="14">
    <location>
        <begin position="334"/>
        <end position="429"/>
    </location>
</feature>
<protein>
    <recommendedName>
        <fullName evidence="14">SRCR domain-containing protein</fullName>
    </recommendedName>
</protein>
<sequence>METGEDRGREPSTPFTQINPLYRMDLELSRSDLHTLECSDLKPAKARTGKGCLNVIIVYLIFLTAVNAFVLYKVFSLESRNLFPGSKAQKQWFENNIPLKVQEEELHVLAKNNSLETSAIRGELQSLQVQVNSLCGEDGQLDQLKMDLGVINISNTVLQEKVNAISLLEGPSGMKGEPGARGEKGDTGETGQKGDTGVDGLPGAKGEPGEPGPKGEDGAPGRSEEIPAVNCSGPPGLPGPQGPKGDRGYIGAPGIAGLKGDKGNTGPEGRVGEKGSPGLKGDSGAVGMRGPIGATGPRGPAGEKGQPGVPGLKGNPGEQGPRGEKGEAQKPVNVRISGGGSRGRVEVFWSGEWGTVCDDNFDAVDGTVICKMLGYQRASSVFTAPPGAGRIWFDDLLCTGTEKSIFDCKHNGMGTNNCQHSEDAGVLCV</sequence>
<evidence type="ECO:0000256" key="9">
    <source>
        <dbReference type="ARBA" id="ARBA00023170"/>
    </source>
</evidence>
<organism evidence="15 16">
    <name type="scientific">Esox lucius</name>
    <name type="common">Northern pike</name>
    <dbReference type="NCBI Taxonomy" id="8010"/>
    <lineage>
        <taxon>Eukaryota</taxon>
        <taxon>Metazoa</taxon>
        <taxon>Chordata</taxon>
        <taxon>Craniata</taxon>
        <taxon>Vertebrata</taxon>
        <taxon>Euteleostomi</taxon>
        <taxon>Actinopterygii</taxon>
        <taxon>Neopterygii</taxon>
        <taxon>Teleostei</taxon>
        <taxon>Protacanthopterygii</taxon>
        <taxon>Esociformes</taxon>
        <taxon>Esocidae</taxon>
        <taxon>Esox</taxon>
    </lineage>
</organism>
<dbReference type="PROSITE" id="PS50287">
    <property type="entry name" value="SRCR_2"/>
    <property type="match status" value="1"/>
</dbReference>